<evidence type="ECO:0000313" key="5">
    <source>
        <dbReference type="EMBL" id="SDZ58736.1"/>
    </source>
</evidence>
<dbReference type="Gene3D" id="3.40.1190.20">
    <property type="match status" value="1"/>
</dbReference>
<name>A0A1H3U8H7_9ACTN</name>
<keyword evidence="3 5" id="KW-0418">Kinase</keyword>
<dbReference type="InterPro" id="IPR029056">
    <property type="entry name" value="Ribokinase-like"/>
</dbReference>
<keyword evidence="6" id="KW-1185">Reference proteome</keyword>
<evidence type="ECO:0000313" key="6">
    <source>
        <dbReference type="Proteomes" id="UP000199632"/>
    </source>
</evidence>
<evidence type="ECO:0000256" key="3">
    <source>
        <dbReference type="ARBA" id="ARBA00022777"/>
    </source>
</evidence>
<reference evidence="6" key="1">
    <citation type="submission" date="2016-10" db="EMBL/GenBank/DDBJ databases">
        <authorList>
            <person name="Varghese N."/>
            <person name="Submissions S."/>
        </authorList>
    </citation>
    <scope>NUCLEOTIDE SEQUENCE [LARGE SCALE GENOMIC DNA]</scope>
    <source>
        <strain evidence="6">DSM 44718</strain>
    </source>
</reference>
<dbReference type="GO" id="GO:0016301">
    <property type="term" value="F:kinase activity"/>
    <property type="evidence" value="ECO:0007669"/>
    <property type="project" value="UniProtKB-KW"/>
</dbReference>
<feature type="domain" description="Carbohydrate kinase PfkB" evidence="4">
    <location>
        <begin position="13"/>
        <end position="242"/>
    </location>
</feature>
<dbReference type="EMBL" id="FNQB01000004">
    <property type="protein sequence ID" value="SDZ58736.1"/>
    <property type="molecule type" value="Genomic_DNA"/>
</dbReference>
<dbReference type="PANTHER" id="PTHR43320:SF2">
    <property type="entry name" value="2-DEHYDRO-3-DEOXYGLUCONOKINASE_2-DEHYDRO-3-DEOXYGALACTONOKINASE"/>
    <property type="match status" value="1"/>
</dbReference>
<gene>
    <name evidence="5" type="ORF">SAMN05421684_6759</name>
</gene>
<organism evidence="5 6">
    <name type="scientific">Asanoa ishikariensis</name>
    <dbReference type="NCBI Taxonomy" id="137265"/>
    <lineage>
        <taxon>Bacteria</taxon>
        <taxon>Bacillati</taxon>
        <taxon>Actinomycetota</taxon>
        <taxon>Actinomycetes</taxon>
        <taxon>Micromonosporales</taxon>
        <taxon>Micromonosporaceae</taxon>
        <taxon>Asanoa</taxon>
    </lineage>
</organism>
<proteinExistence type="inferred from homology"/>
<accession>A0A1H3U8H7</accession>
<dbReference type="Proteomes" id="UP000199632">
    <property type="component" value="Unassembled WGS sequence"/>
</dbReference>
<dbReference type="SUPFAM" id="SSF53613">
    <property type="entry name" value="Ribokinase-like"/>
    <property type="match status" value="1"/>
</dbReference>
<dbReference type="CDD" id="cd01166">
    <property type="entry name" value="KdgK"/>
    <property type="match status" value="1"/>
</dbReference>
<evidence type="ECO:0000259" key="4">
    <source>
        <dbReference type="Pfam" id="PF00294"/>
    </source>
</evidence>
<evidence type="ECO:0000256" key="1">
    <source>
        <dbReference type="ARBA" id="ARBA00010688"/>
    </source>
</evidence>
<comment type="similarity">
    <text evidence="1">Belongs to the carbohydrate kinase PfkB family.</text>
</comment>
<feature type="domain" description="Carbohydrate kinase PfkB" evidence="4">
    <location>
        <begin position="299"/>
        <end position="345"/>
    </location>
</feature>
<dbReference type="Pfam" id="PF00294">
    <property type="entry name" value="PfkB"/>
    <property type="match status" value="2"/>
</dbReference>
<sequence length="380" mass="40775">MIELRPATDCEFDIVALGEVMLRLDPGDSRVRTARRFEVWEGGGEYNVARGMRKVFGLRGAVVTALADNEIGRLVENLIMQGGVDTSLIRWEKYDGIGRTARNGLNFTERGFGVRGAVGVSDRANTAIANLRPGVVDWDDLFGRRGVRWLHTGGIFAALSENAAAVAEEAMAAARRHGTVVSFDLNYRPSLWAGIGGTEVAREVNTRLARHVDVMIGNEEDFTAALGFEVAEVDEQLRALPIDSFAEMVNTVAGKMPWLSVVATTLRTVHSASDNDWQAIAWSPRTGVLSSAAREHLAIFDRVGGGDGFASGLIYGLLEGEGLQTCLELGAAHGALAMTTPGDTSMATGQRSGRSPVAAAPAYAGSARVGRQFTYRNLSY</sequence>
<dbReference type="InterPro" id="IPR052700">
    <property type="entry name" value="Carb_kinase_PfkB-like"/>
</dbReference>
<evidence type="ECO:0000256" key="2">
    <source>
        <dbReference type="ARBA" id="ARBA00022679"/>
    </source>
</evidence>
<dbReference type="AlphaFoldDB" id="A0A1H3U8H7"/>
<keyword evidence="2" id="KW-0808">Transferase</keyword>
<protein>
    <submittedName>
        <fullName evidence="5">2-dehydro-3-deoxygluconokinase</fullName>
    </submittedName>
</protein>
<dbReference type="STRING" id="137265.SAMN05421684_6759"/>
<dbReference type="InterPro" id="IPR011611">
    <property type="entry name" value="PfkB_dom"/>
</dbReference>
<dbReference type="PANTHER" id="PTHR43320">
    <property type="entry name" value="SUGAR KINASE"/>
    <property type="match status" value="1"/>
</dbReference>
<dbReference type="RefSeq" id="WP_239083563.1">
    <property type="nucleotide sequence ID" value="NZ_BOND01000006.1"/>
</dbReference>